<dbReference type="InterPro" id="IPR007365">
    <property type="entry name" value="TFR-like_dimer_dom"/>
</dbReference>
<dbReference type="GO" id="GO:0004180">
    <property type="term" value="F:carboxypeptidase activity"/>
    <property type="evidence" value="ECO:0007669"/>
    <property type="project" value="TreeGrafter"/>
</dbReference>
<comment type="caution">
    <text evidence="21">The sequence shown here is derived from an EMBL/GenBank/DDBJ whole genome shotgun (WGS) entry which is preliminary data.</text>
</comment>
<keyword evidence="18" id="KW-1133">Transmembrane helix</keyword>
<dbReference type="SUPFAM" id="SSF53187">
    <property type="entry name" value="Zn-dependent exopeptidases"/>
    <property type="match status" value="1"/>
</dbReference>
<sequence length="495" mass="56660">MLRLLGTDDYEVGTRIKGITARAILTLALGAVGFLLLGFIIGWFAKSSGSSNPSQVSQSMRKEFWDELKAENIKHYLYNFSRVPHLAGTEENFLLAKQIQTQWKEYGLDQVELTHYDILLSYPNQSHPNYISIVDEKGQEARQTGQTVVHEKACWRPRRTMIFASWDAEEFGLMGSTEWAEENVKLLEHRAVAYINADSSVEGNYTLKIDCSPLLYQLVYSLTKEIPSPDEGFEGKSLYESWHQKYNWTDFKDAPRINKLGSGNDFEVFFQRLGIASGRARYTKSSKEHRYNGYPVYHSIYETSEIVDKFYDPLYKNHLVVAKVRGGLVFDLANEVIIPFNAQDYASELKNYADIVNNMGQKHKSQLDTYNVSFYALYSAIENFTKSATSFHSRLKDLDVKNPLEVRSVNDQLMYLERAFIDPLGLPGRPFYRHIIFAPSSHNKYVGESFPGIYDALFDIESKSDQRSAWDEVKRQISIATFTVQAAGQTLEDVL</sequence>
<dbReference type="GO" id="GO:0006508">
    <property type="term" value="P:proteolysis"/>
    <property type="evidence" value="ECO:0007669"/>
    <property type="project" value="UniProtKB-KW"/>
</dbReference>
<evidence type="ECO:0000256" key="7">
    <source>
        <dbReference type="ARBA" id="ARBA00022801"/>
    </source>
</evidence>
<protein>
    <recommendedName>
        <fullName evidence="16">Aminopeptidase NAALADL1</fullName>
    </recommendedName>
    <alternativeName>
        <fullName evidence="17">N-acetylated-alpha-linked acidic dipeptidase-like protein</fullName>
    </alternativeName>
</protein>
<dbReference type="PANTHER" id="PTHR10404:SF36">
    <property type="entry name" value="GLUTAMATE CARBOXYPEPTIDASE 2"/>
    <property type="match status" value="1"/>
</dbReference>
<dbReference type="FunFam" id="3.40.630.10:FF:000101">
    <property type="entry name" value="N-acetylated alpha-linked acidic dipeptidase like 1"/>
    <property type="match status" value="1"/>
</dbReference>
<evidence type="ECO:0000256" key="5">
    <source>
        <dbReference type="ARBA" id="ARBA00022670"/>
    </source>
</evidence>
<keyword evidence="10" id="KW-0224">Dipeptidase</keyword>
<dbReference type="Gene3D" id="1.20.930.40">
    <property type="entry name" value="Transferrin receptor-like, dimerisation domain"/>
    <property type="match status" value="1"/>
</dbReference>
<keyword evidence="18" id="KW-0472">Membrane</keyword>
<keyword evidence="12" id="KW-1015">Disulfide bond</keyword>
<dbReference type="EMBL" id="WNTK01000362">
    <property type="protein sequence ID" value="KAG9470071.1"/>
    <property type="molecule type" value="Genomic_DNA"/>
</dbReference>
<feature type="transmembrane region" description="Helical" evidence="18">
    <location>
        <begin position="24"/>
        <end position="45"/>
    </location>
</feature>
<evidence type="ECO:0000256" key="9">
    <source>
        <dbReference type="ARBA" id="ARBA00022837"/>
    </source>
</evidence>
<keyword evidence="8" id="KW-0862">Zinc</keyword>
<evidence type="ECO:0000313" key="22">
    <source>
        <dbReference type="Proteomes" id="UP000770717"/>
    </source>
</evidence>
<dbReference type="AlphaFoldDB" id="A0A8J6EJE0"/>
<dbReference type="GO" id="GO:0004177">
    <property type="term" value="F:aminopeptidase activity"/>
    <property type="evidence" value="ECO:0007669"/>
    <property type="project" value="UniProtKB-KW"/>
</dbReference>
<keyword evidence="11" id="KW-0482">Metalloprotease</keyword>
<dbReference type="GO" id="GO:0016324">
    <property type="term" value="C:apical plasma membrane"/>
    <property type="evidence" value="ECO:0007669"/>
    <property type="project" value="UniProtKB-SubCell"/>
</dbReference>
<keyword evidence="18" id="KW-0812">Transmembrane</keyword>
<evidence type="ECO:0000256" key="8">
    <source>
        <dbReference type="ARBA" id="ARBA00022833"/>
    </source>
</evidence>
<evidence type="ECO:0000256" key="10">
    <source>
        <dbReference type="ARBA" id="ARBA00022997"/>
    </source>
</evidence>
<dbReference type="InterPro" id="IPR039373">
    <property type="entry name" value="Peptidase_M28B"/>
</dbReference>
<keyword evidence="9" id="KW-0106">Calcium</keyword>
<dbReference type="OrthoDB" id="5841748at2759"/>
<keyword evidence="13" id="KW-0325">Glycoprotein</keyword>
<evidence type="ECO:0000256" key="17">
    <source>
        <dbReference type="ARBA" id="ARBA00081462"/>
    </source>
</evidence>
<evidence type="ECO:0000256" key="15">
    <source>
        <dbReference type="ARBA" id="ARBA00059290"/>
    </source>
</evidence>
<gene>
    <name evidence="21" type="ORF">GDO78_018947</name>
</gene>
<dbReference type="Gene3D" id="3.40.630.10">
    <property type="entry name" value="Zn peptidases"/>
    <property type="match status" value="2"/>
</dbReference>
<evidence type="ECO:0000256" key="2">
    <source>
        <dbReference type="ARBA" id="ARBA00004655"/>
    </source>
</evidence>
<evidence type="ECO:0000256" key="13">
    <source>
        <dbReference type="ARBA" id="ARBA00023180"/>
    </source>
</evidence>
<dbReference type="PANTHER" id="PTHR10404">
    <property type="entry name" value="N-ACETYLATED-ALPHA-LINKED ACIDIC DIPEPTIDASE"/>
    <property type="match status" value="1"/>
</dbReference>
<dbReference type="GO" id="GO:0008237">
    <property type="term" value="F:metallopeptidase activity"/>
    <property type="evidence" value="ECO:0007669"/>
    <property type="project" value="UniProtKB-KW"/>
</dbReference>
<comment type="similarity">
    <text evidence="3">Belongs to the peptidase M28 family. M28B subfamily.</text>
</comment>
<evidence type="ECO:0000256" key="14">
    <source>
        <dbReference type="ARBA" id="ARBA00023268"/>
    </source>
</evidence>
<keyword evidence="7" id="KW-0378">Hydrolase</keyword>
<keyword evidence="5" id="KW-0645">Protease</keyword>
<feature type="domain" description="Peptidase M28" evidence="20">
    <location>
        <begin position="154"/>
        <end position="289"/>
    </location>
</feature>
<dbReference type="CDD" id="cd08022">
    <property type="entry name" value="M28_PSMA_like"/>
    <property type="match status" value="1"/>
</dbReference>
<organism evidence="21 22">
    <name type="scientific">Eleutherodactylus coqui</name>
    <name type="common">Puerto Rican coqui</name>
    <dbReference type="NCBI Taxonomy" id="57060"/>
    <lineage>
        <taxon>Eukaryota</taxon>
        <taxon>Metazoa</taxon>
        <taxon>Chordata</taxon>
        <taxon>Craniata</taxon>
        <taxon>Vertebrata</taxon>
        <taxon>Euteleostomi</taxon>
        <taxon>Amphibia</taxon>
        <taxon>Batrachia</taxon>
        <taxon>Anura</taxon>
        <taxon>Neobatrachia</taxon>
        <taxon>Hyloidea</taxon>
        <taxon>Eleutherodactylidae</taxon>
        <taxon>Eleutherodactylinae</taxon>
        <taxon>Eleutherodactylus</taxon>
        <taxon>Eleutherodactylus</taxon>
    </lineage>
</organism>
<evidence type="ECO:0000256" key="11">
    <source>
        <dbReference type="ARBA" id="ARBA00023049"/>
    </source>
</evidence>
<evidence type="ECO:0000256" key="1">
    <source>
        <dbReference type="ARBA" id="ARBA00001947"/>
    </source>
</evidence>
<evidence type="ECO:0000313" key="21">
    <source>
        <dbReference type="EMBL" id="KAG9470071.1"/>
    </source>
</evidence>
<keyword evidence="6" id="KW-0479">Metal-binding</keyword>
<evidence type="ECO:0000256" key="6">
    <source>
        <dbReference type="ARBA" id="ARBA00022723"/>
    </source>
</evidence>
<keyword evidence="22" id="KW-1185">Reference proteome</keyword>
<evidence type="ECO:0000256" key="12">
    <source>
        <dbReference type="ARBA" id="ARBA00023157"/>
    </source>
</evidence>
<dbReference type="GO" id="GO:0046872">
    <property type="term" value="F:metal ion binding"/>
    <property type="evidence" value="ECO:0007669"/>
    <property type="project" value="UniProtKB-KW"/>
</dbReference>
<dbReference type="InterPro" id="IPR007484">
    <property type="entry name" value="Peptidase_M28"/>
</dbReference>
<comment type="function">
    <text evidence="15">Aminopeptidase with broad substrate specificity. Has lower activity with substrates that have Asp or Glu in the P2' position, or Pro in the P3' position. Lacks activity with substrates that have both Pro in the P3' position and Asp or Glu in the P2' position. Lacks carboxypeptidase activity. Lacks dipeptidyl-peptidase IV type activity.</text>
</comment>
<evidence type="ECO:0000256" key="3">
    <source>
        <dbReference type="ARBA" id="ARBA00005634"/>
    </source>
</evidence>
<dbReference type="Pfam" id="PF04253">
    <property type="entry name" value="TFR_dimer"/>
    <property type="match status" value="1"/>
</dbReference>
<comment type="subcellular location">
    <subcellularLocation>
        <location evidence="2">Apical cell membrane</location>
        <topology evidence="2">Single-pass type II membrane protein</topology>
    </subcellularLocation>
</comment>
<dbReference type="Proteomes" id="UP000770717">
    <property type="component" value="Unassembled WGS sequence"/>
</dbReference>
<dbReference type="FunFam" id="1.20.930.40:FF:000001">
    <property type="entry name" value="N-acetylated-alpha-linked acidic dipeptidase 2"/>
    <property type="match status" value="1"/>
</dbReference>
<dbReference type="GO" id="GO:0016805">
    <property type="term" value="F:dipeptidase activity"/>
    <property type="evidence" value="ECO:0007669"/>
    <property type="project" value="UniProtKB-KW"/>
</dbReference>
<evidence type="ECO:0000259" key="19">
    <source>
        <dbReference type="Pfam" id="PF04253"/>
    </source>
</evidence>
<evidence type="ECO:0000256" key="4">
    <source>
        <dbReference type="ARBA" id="ARBA00022438"/>
    </source>
</evidence>
<accession>A0A8J6EJE0</accession>
<comment type="cofactor">
    <cofactor evidence="1">
        <name>Zn(2+)</name>
        <dbReference type="ChEBI" id="CHEBI:29105"/>
    </cofactor>
</comment>
<dbReference type="SUPFAM" id="SSF47672">
    <property type="entry name" value="Transferrin receptor-like dimerisation domain"/>
    <property type="match status" value="1"/>
</dbReference>
<evidence type="ECO:0000259" key="20">
    <source>
        <dbReference type="Pfam" id="PF04389"/>
    </source>
</evidence>
<reference evidence="21" key="1">
    <citation type="thesis" date="2020" institute="ProQuest LLC" country="789 East Eisenhower Parkway, Ann Arbor, MI, USA">
        <title>Comparative Genomics and Chromosome Evolution.</title>
        <authorList>
            <person name="Mudd A.B."/>
        </authorList>
    </citation>
    <scope>NUCLEOTIDE SEQUENCE</scope>
    <source>
        <strain evidence="21">HN-11 Male</strain>
        <tissue evidence="21">Kidney and liver</tissue>
    </source>
</reference>
<evidence type="ECO:0000256" key="18">
    <source>
        <dbReference type="SAM" id="Phobius"/>
    </source>
</evidence>
<name>A0A8J6EJE0_ELECQ</name>
<dbReference type="Pfam" id="PF04389">
    <property type="entry name" value="Peptidase_M28"/>
    <property type="match status" value="1"/>
</dbReference>
<evidence type="ECO:0000256" key="16">
    <source>
        <dbReference type="ARBA" id="ARBA00068168"/>
    </source>
</evidence>
<dbReference type="InterPro" id="IPR036757">
    <property type="entry name" value="TFR-like_dimer_dom_sf"/>
</dbReference>
<feature type="domain" description="Transferrin receptor-like dimerisation" evidence="19">
    <location>
        <begin position="372"/>
        <end position="492"/>
    </location>
</feature>
<proteinExistence type="inferred from homology"/>
<keyword evidence="4" id="KW-0031">Aminopeptidase</keyword>
<keyword evidence="14" id="KW-0511">Multifunctional enzyme</keyword>